<evidence type="ECO:0000313" key="1">
    <source>
        <dbReference type="EMBL" id="GCE95113.1"/>
    </source>
</evidence>
<dbReference type="Proteomes" id="UP000326169">
    <property type="component" value="Unassembled WGS sequence"/>
</dbReference>
<comment type="caution">
    <text evidence="1">The sequence shown here is derived from an EMBL/GenBank/DDBJ whole genome shotgun (WGS) entry which is preliminary data.</text>
</comment>
<reference evidence="1 2" key="1">
    <citation type="journal article" date="2019" name="J Genomics">
        <title>The Draft Genome of a Hydrogen-producing Cyanobacterium, Arthrospira platensis NIES-46.</title>
        <authorList>
            <person name="Suzuki S."/>
            <person name="Yamaguchi H."/>
            <person name="Kawachi M."/>
        </authorList>
    </citation>
    <scope>NUCLEOTIDE SEQUENCE [LARGE SCALE GENOMIC DNA]</scope>
    <source>
        <strain evidence="1 2">NIES-46</strain>
    </source>
</reference>
<accession>A0A5M3T5Y4</accession>
<evidence type="ECO:0000313" key="2">
    <source>
        <dbReference type="Proteomes" id="UP000326169"/>
    </source>
</evidence>
<name>A0A5M3T5Y4_LIMPL</name>
<dbReference type="EMBL" id="BIMW01000123">
    <property type="protein sequence ID" value="GCE95113.1"/>
    <property type="molecule type" value="Genomic_DNA"/>
</dbReference>
<organism evidence="1 2">
    <name type="scientific">Limnospira platensis NIES-46</name>
    <dbReference type="NCBI Taxonomy" id="1236695"/>
    <lineage>
        <taxon>Bacteria</taxon>
        <taxon>Bacillati</taxon>
        <taxon>Cyanobacteriota</taxon>
        <taxon>Cyanophyceae</taxon>
        <taxon>Oscillatoriophycideae</taxon>
        <taxon>Oscillatoriales</taxon>
        <taxon>Sirenicapillariaceae</taxon>
        <taxon>Limnospira</taxon>
    </lineage>
</organism>
<proteinExistence type="predicted"/>
<evidence type="ECO:0008006" key="3">
    <source>
        <dbReference type="Google" id="ProtNLM"/>
    </source>
</evidence>
<keyword evidence="2" id="KW-1185">Reference proteome</keyword>
<protein>
    <recommendedName>
        <fullName evidence="3">Transposase</fullName>
    </recommendedName>
</protein>
<gene>
    <name evidence="1" type="ORF">NIES46_31740</name>
</gene>
<sequence length="33" mass="3861">MGEIYLLKMLPQESERNSLTKFLLEISEQYASV</sequence>